<evidence type="ECO:0000313" key="1">
    <source>
        <dbReference type="EMBL" id="CAL5224393.1"/>
    </source>
</evidence>
<keyword evidence="2" id="KW-1185">Reference proteome</keyword>
<dbReference type="EMBL" id="CAXHTA020000010">
    <property type="protein sequence ID" value="CAL5224393.1"/>
    <property type="molecule type" value="Genomic_DNA"/>
</dbReference>
<proteinExistence type="predicted"/>
<evidence type="ECO:0000313" key="2">
    <source>
        <dbReference type="Proteomes" id="UP001497392"/>
    </source>
</evidence>
<comment type="caution">
    <text evidence="1">The sequence shown here is derived from an EMBL/GenBank/DDBJ whole genome shotgun (WGS) entry which is preliminary data.</text>
</comment>
<accession>A0ABP1FWY2</accession>
<organism evidence="1 2">
    <name type="scientific">Coccomyxa viridis</name>
    <dbReference type="NCBI Taxonomy" id="1274662"/>
    <lineage>
        <taxon>Eukaryota</taxon>
        <taxon>Viridiplantae</taxon>
        <taxon>Chlorophyta</taxon>
        <taxon>core chlorophytes</taxon>
        <taxon>Trebouxiophyceae</taxon>
        <taxon>Trebouxiophyceae incertae sedis</taxon>
        <taxon>Coccomyxaceae</taxon>
        <taxon>Coccomyxa</taxon>
    </lineage>
</organism>
<dbReference type="Proteomes" id="UP001497392">
    <property type="component" value="Unassembled WGS sequence"/>
</dbReference>
<name>A0ABP1FWY2_9CHLO</name>
<reference evidence="1 2" key="1">
    <citation type="submission" date="2024-06" db="EMBL/GenBank/DDBJ databases">
        <authorList>
            <person name="Kraege A."/>
            <person name="Thomma B."/>
        </authorList>
    </citation>
    <scope>NUCLEOTIDE SEQUENCE [LARGE SCALE GENOMIC DNA]</scope>
</reference>
<sequence>MDAQGLPAALAFDGFGKFQDNLRSVGKTTAPPAAFNQRLSTILDSDPRLPISAVMERLGSELVKYLDHSGNKLSLSAGLTETIKFITLSNQNRSKSKIIVLMLEGREKRGVGSDPALAILQKYNQYFHASKGSSGWANTYMPAIGVEIIGTELRIHALYFTNKALSEPLTGWVDYTALQEAQPQNVEKLARTMQALGELSNDISNEMAPHA</sequence>
<gene>
    <name evidence="1" type="primary">g7074</name>
    <name evidence="1" type="ORF">VP750_LOCUS6052</name>
</gene>
<protein>
    <submittedName>
        <fullName evidence="1">G7074 protein</fullName>
    </submittedName>
</protein>